<proteinExistence type="predicted"/>
<evidence type="ECO:0000313" key="2">
    <source>
        <dbReference type="Proteomes" id="UP000549250"/>
    </source>
</evidence>
<dbReference type="AlphaFoldDB" id="A0A839SY49"/>
<evidence type="ECO:0000313" key="1">
    <source>
        <dbReference type="EMBL" id="MBB3101838.1"/>
    </source>
</evidence>
<gene>
    <name evidence="1" type="ORF">FHR87_000198</name>
</gene>
<reference evidence="1 2" key="1">
    <citation type="submission" date="2020-08" db="EMBL/GenBank/DDBJ databases">
        <title>Genomic Encyclopedia of Type Strains, Phase III (KMG-III): the genomes of soil and plant-associated and newly described type strains.</title>
        <authorList>
            <person name="Whitman W."/>
        </authorList>
    </citation>
    <scope>NUCLEOTIDE SEQUENCE [LARGE SCALE GENOMIC DNA]</scope>
    <source>
        <strain evidence="1 2">CECT 4462</strain>
    </source>
</reference>
<organism evidence="1 2">
    <name type="scientific">Azomonas macrocytogenes</name>
    <name type="common">Azotobacter macrocytogenes</name>
    <dbReference type="NCBI Taxonomy" id="69962"/>
    <lineage>
        <taxon>Bacteria</taxon>
        <taxon>Pseudomonadati</taxon>
        <taxon>Pseudomonadota</taxon>
        <taxon>Gammaproteobacteria</taxon>
        <taxon>Pseudomonadales</taxon>
        <taxon>Pseudomonadaceae</taxon>
        <taxon>Azomonas</taxon>
    </lineage>
</organism>
<sequence length="45" mass="5209">MITDPESLLPVYLSDTSQLQESRLGLPKDCLYTRHCETNPFRRIA</sequence>
<accession>A0A839SY49</accession>
<dbReference type="Proteomes" id="UP000549250">
    <property type="component" value="Unassembled WGS sequence"/>
</dbReference>
<name>A0A839SY49_AZOMA</name>
<keyword evidence="2" id="KW-1185">Reference proteome</keyword>
<comment type="caution">
    <text evidence="1">The sequence shown here is derived from an EMBL/GenBank/DDBJ whole genome shotgun (WGS) entry which is preliminary data.</text>
</comment>
<dbReference type="EMBL" id="JACHXI010000001">
    <property type="protein sequence ID" value="MBB3101838.1"/>
    <property type="molecule type" value="Genomic_DNA"/>
</dbReference>
<protein>
    <submittedName>
        <fullName evidence="1">Uncharacterized protein</fullName>
    </submittedName>
</protein>